<gene>
    <name evidence="1" type="ORF">KIPB_010982</name>
</gene>
<dbReference type="Gene3D" id="2.120.10.80">
    <property type="entry name" value="Kelch-type beta propeller"/>
    <property type="match status" value="1"/>
</dbReference>
<comment type="caution">
    <text evidence="1">The sequence shown here is derived from an EMBL/GenBank/DDBJ whole genome shotgun (WGS) entry which is preliminary data.</text>
</comment>
<dbReference type="Proteomes" id="UP000265618">
    <property type="component" value="Unassembled WGS sequence"/>
</dbReference>
<evidence type="ECO:0008006" key="3">
    <source>
        <dbReference type="Google" id="ProtNLM"/>
    </source>
</evidence>
<dbReference type="EMBL" id="BDIP01004286">
    <property type="protein sequence ID" value="GCA63626.1"/>
    <property type="molecule type" value="Genomic_DNA"/>
</dbReference>
<name>A0A391NUG5_9EUKA</name>
<evidence type="ECO:0000313" key="1">
    <source>
        <dbReference type="EMBL" id="GCA63626.1"/>
    </source>
</evidence>
<organism evidence="1 2">
    <name type="scientific">Kipferlia bialata</name>
    <dbReference type="NCBI Taxonomy" id="797122"/>
    <lineage>
        <taxon>Eukaryota</taxon>
        <taxon>Metamonada</taxon>
        <taxon>Carpediemonas-like organisms</taxon>
        <taxon>Kipferlia</taxon>
    </lineage>
</organism>
<dbReference type="AlphaFoldDB" id="A0A391NUG5"/>
<dbReference type="SUPFAM" id="SSF117281">
    <property type="entry name" value="Kelch motif"/>
    <property type="match status" value="1"/>
</dbReference>
<protein>
    <recommendedName>
        <fullName evidence="3">Kelch-type beta propeller</fullName>
    </recommendedName>
</protein>
<proteinExistence type="predicted"/>
<dbReference type="InterPro" id="IPR015915">
    <property type="entry name" value="Kelch-typ_b-propeller"/>
</dbReference>
<keyword evidence="2" id="KW-1185">Reference proteome</keyword>
<sequence length="140" mass="15598">MNDRRFHSYTSTTLTLGKGVVFAYQTLVSRWTPGPYASTSTANESRVWRLDLDTLSWHLIPTVERETERKGKTLRTPSARLDPVISCISGTLVLMGGKSTHTHVHLMLSPPRGETPDPDTETCVSTSDYLDTETGAWRTS</sequence>
<evidence type="ECO:0000313" key="2">
    <source>
        <dbReference type="Proteomes" id="UP000265618"/>
    </source>
</evidence>
<reference evidence="1 2" key="1">
    <citation type="journal article" date="2018" name="PLoS ONE">
        <title>The draft genome of Kipferlia bialata reveals reductive genome evolution in fornicate parasites.</title>
        <authorList>
            <person name="Tanifuji G."/>
            <person name="Takabayashi S."/>
            <person name="Kume K."/>
            <person name="Takagi M."/>
            <person name="Nakayama T."/>
            <person name="Kamikawa R."/>
            <person name="Inagaki Y."/>
            <person name="Hashimoto T."/>
        </authorList>
    </citation>
    <scope>NUCLEOTIDE SEQUENCE [LARGE SCALE GENOMIC DNA]</scope>
    <source>
        <strain evidence="1">NY0173</strain>
    </source>
</reference>
<accession>A0A391NUG5</accession>